<dbReference type="EMBL" id="LXQA010574930">
    <property type="protein sequence ID" value="MCI60078.1"/>
    <property type="molecule type" value="Genomic_DNA"/>
</dbReference>
<name>A0A392TGD9_9FABA</name>
<accession>A0A392TGD9</accession>
<proteinExistence type="predicted"/>
<dbReference type="Proteomes" id="UP000265520">
    <property type="component" value="Unassembled WGS sequence"/>
</dbReference>
<evidence type="ECO:0000313" key="1">
    <source>
        <dbReference type="EMBL" id="MCI60078.1"/>
    </source>
</evidence>
<dbReference type="AlphaFoldDB" id="A0A392TGD9"/>
<evidence type="ECO:0000313" key="2">
    <source>
        <dbReference type="Proteomes" id="UP000265520"/>
    </source>
</evidence>
<feature type="non-terminal residue" evidence="1">
    <location>
        <position position="1"/>
    </location>
</feature>
<keyword evidence="2" id="KW-1185">Reference proteome</keyword>
<comment type="caution">
    <text evidence="1">The sequence shown here is derived from an EMBL/GenBank/DDBJ whole genome shotgun (WGS) entry which is preliminary data.</text>
</comment>
<sequence>VAVAAMELAGLAVVVLVCQK</sequence>
<reference evidence="1 2" key="1">
    <citation type="journal article" date="2018" name="Front. Plant Sci.">
        <title>Red Clover (Trifolium pratense) and Zigzag Clover (T. medium) - A Picture of Genomic Similarities and Differences.</title>
        <authorList>
            <person name="Dluhosova J."/>
            <person name="Istvanek J."/>
            <person name="Nedelnik J."/>
            <person name="Repkova J."/>
        </authorList>
    </citation>
    <scope>NUCLEOTIDE SEQUENCE [LARGE SCALE GENOMIC DNA]</scope>
    <source>
        <strain evidence="2">cv. 10/8</strain>
        <tissue evidence="1">Leaf</tissue>
    </source>
</reference>
<protein>
    <submittedName>
        <fullName evidence="1">Uncharacterized protein</fullName>
    </submittedName>
</protein>
<organism evidence="1 2">
    <name type="scientific">Trifolium medium</name>
    <dbReference type="NCBI Taxonomy" id="97028"/>
    <lineage>
        <taxon>Eukaryota</taxon>
        <taxon>Viridiplantae</taxon>
        <taxon>Streptophyta</taxon>
        <taxon>Embryophyta</taxon>
        <taxon>Tracheophyta</taxon>
        <taxon>Spermatophyta</taxon>
        <taxon>Magnoliopsida</taxon>
        <taxon>eudicotyledons</taxon>
        <taxon>Gunneridae</taxon>
        <taxon>Pentapetalae</taxon>
        <taxon>rosids</taxon>
        <taxon>fabids</taxon>
        <taxon>Fabales</taxon>
        <taxon>Fabaceae</taxon>
        <taxon>Papilionoideae</taxon>
        <taxon>50 kb inversion clade</taxon>
        <taxon>NPAAA clade</taxon>
        <taxon>Hologalegina</taxon>
        <taxon>IRL clade</taxon>
        <taxon>Trifolieae</taxon>
        <taxon>Trifolium</taxon>
    </lineage>
</organism>